<keyword evidence="2" id="KW-0496">Mitochondrion</keyword>
<organism evidence="3 4">
    <name type="scientific">Fusarium tricinctum</name>
    <dbReference type="NCBI Taxonomy" id="61284"/>
    <lineage>
        <taxon>Eukaryota</taxon>
        <taxon>Fungi</taxon>
        <taxon>Dikarya</taxon>
        <taxon>Ascomycota</taxon>
        <taxon>Pezizomycotina</taxon>
        <taxon>Sordariomycetes</taxon>
        <taxon>Hypocreomycetidae</taxon>
        <taxon>Hypocreales</taxon>
        <taxon>Nectriaceae</taxon>
        <taxon>Fusarium</taxon>
        <taxon>Fusarium tricinctum species complex</taxon>
    </lineage>
</organism>
<comment type="caution">
    <text evidence="3">The sequence shown here is derived from an EMBL/GenBank/DDBJ whole genome shotgun (WGS) entry which is preliminary data.</text>
</comment>
<dbReference type="InterPro" id="IPR043502">
    <property type="entry name" value="DNA/RNA_pol_sf"/>
</dbReference>
<dbReference type="OrthoDB" id="3341476at2759"/>
<reference evidence="3" key="1">
    <citation type="journal article" date="2021" name="Nat. Commun.">
        <title>Genetic determinants of endophytism in the Arabidopsis root mycobiome.</title>
        <authorList>
            <person name="Mesny F."/>
            <person name="Miyauchi S."/>
            <person name="Thiergart T."/>
            <person name="Pickel B."/>
            <person name="Atanasova L."/>
            <person name="Karlsson M."/>
            <person name="Huettel B."/>
            <person name="Barry K.W."/>
            <person name="Haridas S."/>
            <person name="Chen C."/>
            <person name="Bauer D."/>
            <person name="Andreopoulos W."/>
            <person name="Pangilinan J."/>
            <person name="LaButti K."/>
            <person name="Riley R."/>
            <person name="Lipzen A."/>
            <person name="Clum A."/>
            <person name="Drula E."/>
            <person name="Henrissat B."/>
            <person name="Kohler A."/>
            <person name="Grigoriev I.V."/>
            <person name="Martin F.M."/>
            <person name="Hacquard S."/>
        </authorList>
    </citation>
    <scope>NUCLEOTIDE SEQUENCE</scope>
    <source>
        <strain evidence="3">MPI-SDFR-AT-0068</strain>
    </source>
</reference>
<evidence type="ECO:0000313" key="3">
    <source>
        <dbReference type="EMBL" id="KAH7239020.1"/>
    </source>
</evidence>
<dbReference type="AlphaFoldDB" id="A0A8K0RQK0"/>
<proteinExistence type="predicted"/>
<dbReference type="Proteomes" id="UP000813427">
    <property type="component" value="Unassembled WGS sequence"/>
</dbReference>
<dbReference type="Gene3D" id="3.10.10.10">
    <property type="entry name" value="HIV Type 1 Reverse Transcriptase, subunit A, domain 1"/>
    <property type="match status" value="1"/>
</dbReference>
<comment type="subcellular location">
    <subcellularLocation>
        <location evidence="1">Mitochondrion</location>
    </subcellularLocation>
</comment>
<accession>A0A8K0RQK0</accession>
<sequence>MAWHYPPRQYHRFCDTVFSDESTVELPPHRPSIDCEITLKEGEKIWQRKLIDMPLEQQKVLKQYLNTQLEQGFIQSSTPPSLSRPVCHGQSISHEERTSYDWYRTLINTTVQSHQERRRVHLDHKEESQPAFDIVKEAKKRNDPIKLQLR</sequence>
<protein>
    <submittedName>
        <fullName evidence="3">Uncharacterized protein</fullName>
    </submittedName>
</protein>
<dbReference type="EMBL" id="JAGPXF010000006">
    <property type="protein sequence ID" value="KAH7239020.1"/>
    <property type="molecule type" value="Genomic_DNA"/>
</dbReference>
<dbReference type="GO" id="GO:0005739">
    <property type="term" value="C:mitochondrion"/>
    <property type="evidence" value="ECO:0007669"/>
    <property type="project" value="UniProtKB-SubCell"/>
</dbReference>
<dbReference type="SUPFAM" id="SSF56672">
    <property type="entry name" value="DNA/RNA polymerases"/>
    <property type="match status" value="1"/>
</dbReference>
<gene>
    <name evidence="3" type="ORF">BKA59DRAFT_267872</name>
</gene>
<keyword evidence="4" id="KW-1185">Reference proteome</keyword>
<evidence type="ECO:0000313" key="4">
    <source>
        <dbReference type="Proteomes" id="UP000813427"/>
    </source>
</evidence>
<evidence type="ECO:0000256" key="1">
    <source>
        <dbReference type="ARBA" id="ARBA00004173"/>
    </source>
</evidence>
<name>A0A8K0RQK0_9HYPO</name>
<evidence type="ECO:0000256" key="2">
    <source>
        <dbReference type="ARBA" id="ARBA00023128"/>
    </source>
</evidence>